<sequence>MGKASEGTGDISEAVPRVSEGYRGSERNGTERNGTERNGTERNGTARLRQIWKRDWKARKGTLRYGRGFRDYYRDIGSALECMDITYLPSTTEKVWLSLHHHPPRIPRQIYSPLVFFWVKMRNIACACAEAQETSINIARTPPGIQLHLDVEFTSRSRSTSPVVTRPQIVPVELSDHHSGIATSIPDVLSGTKNHELVAAATSCLGLASDTNVHYIRQHPATFDKSQAIPMAKWDRICDPTPIHKLSEVVTSPIVAFAQTAMVLDTNANDPATVQVNTAANAAGPPSIDPQRNWENRVANQRLRNNNLQNSGVSNIPNQGIGFNRSRYPVDKDHTPHEVWDHREEMFLPPKQENTAAFAATQLQRSWEDQVATQQLRNTDLPPVSAFQTA</sequence>
<protein>
    <submittedName>
        <fullName evidence="2">Uncharacterized protein</fullName>
    </submittedName>
</protein>
<accession>A0A6A4GED4</accession>
<proteinExistence type="predicted"/>
<feature type="compositionally biased region" description="Polar residues" evidence="1">
    <location>
        <begin position="367"/>
        <end position="378"/>
    </location>
</feature>
<dbReference type="OrthoDB" id="3130310at2759"/>
<evidence type="ECO:0000313" key="3">
    <source>
        <dbReference type="Proteomes" id="UP000799118"/>
    </source>
</evidence>
<dbReference type="AlphaFoldDB" id="A0A6A4GED4"/>
<evidence type="ECO:0000313" key="2">
    <source>
        <dbReference type="EMBL" id="KAE9383733.1"/>
    </source>
</evidence>
<gene>
    <name evidence="2" type="ORF">BT96DRAFT_1105517</name>
</gene>
<evidence type="ECO:0000256" key="1">
    <source>
        <dbReference type="SAM" id="MobiDB-lite"/>
    </source>
</evidence>
<name>A0A6A4GED4_9AGAR</name>
<feature type="region of interest" description="Disordered" evidence="1">
    <location>
        <begin position="1"/>
        <end position="44"/>
    </location>
</feature>
<dbReference type="Proteomes" id="UP000799118">
    <property type="component" value="Unassembled WGS sequence"/>
</dbReference>
<feature type="region of interest" description="Disordered" evidence="1">
    <location>
        <begin position="367"/>
        <end position="390"/>
    </location>
</feature>
<keyword evidence="3" id="KW-1185">Reference proteome</keyword>
<reference evidence="2" key="1">
    <citation type="journal article" date="2019" name="Environ. Microbiol.">
        <title>Fungal ecological strategies reflected in gene transcription - a case study of two litter decomposers.</title>
        <authorList>
            <person name="Barbi F."/>
            <person name="Kohler A."/>
            <person name="Barry K."/>
            <person name="Baskaran P."/>
            <person name="Daum C."/>
            <person name="Fauchery L."/>
            <person name="Ihrmark K."/>
            <person name="Kuo A."/>
            <person name="LaButti K."/>
            <person name="Lipzen A."/>
            <person name="Morin E."/>
            <person name="Grigoriev I.V."/>
            <person name="Henrissat B."/>
            <person name="Lindahl B."/>
            <person name="Martin F."/>
        </authorList>
    </citation>
    <scope>NUCLEOTIDE SEQUENCE</scope>
    <source>
        <strain evidence="2">JB14</strain>
    </source>
</reference>
<organism evidence="2 3">
    <name type="scientific">Gymnopus androsaceus JB14</name>
    <dbReference type="NCBI Taxonomy" id="1447944"/>
    <lineage>
        <taxon>Eukaryota</taxon>
        <taxon>Fungi</taxon>
        <taxon>Dikarya</taxon>
        <taxon>Basidiomycota</taxon>
        <taxon>Agaricomycotina</taxon>
        <taxon>Agaricomycetes</taxon>
        <taxon>Agaricomycetidae</taxon>
        <taxon>Agaricales</taxon>
        <taxon>Marasmiineae</taxon>
        <taxon>Omphalotaceae</taxon>
        <taxon>Gymnopus</taxon>
    </lineage>
</organism>
<dbReference type="EMBL" id="ML770344">
    <property type="protein sequence ID" value="KAE9383733.1"/>
    <property type="molecule type" value="Genomic_DNA"/>
</dbReference>
<feature type="compositionally biased region" description="Basic and acidic residues" evidence="1">
    <location>
        <begin position="23"/>
        <end position="40"/>
    </location>
</feature>